<comment type="caution">
    <text evidence="1">The sequence shown here is derived from an EMBL/GenBank/DDBJ whole genome shotgun (WGS) entry which is preliminary data.</text>
</comment>
<organism evidence="1 2">
    <name type="scientific">Falsiporphyromonas endometrii</name>
    <dbReference type="NCBI Taxonomy" id="1387297"/>
    <lineage>
        <taxon>Bacteria</taxon>
        <taxon>Pseudomonadati</taxon>
        <taxon>Bacteroidota</taxon>
        <taxon>Bacteroidia</taxon>
        <taxon>Bacteroidales</taxon>
        <taxon>Porphyromonadaceae</taxon>
        <taxon>Falsiporphyromonas</taxon>
    </lineage>
</organism>
<protein>
    <submittedName>
        <fullName evidence="1">Uncharacterized protein</fullName>
    </submittedName>
</protein>
<dbReference type="RefSeq" id="WP_380079765.1">
    <property type="nucleotide sequence ID" value="NZ_JBHSGO010000207.1"/>
</dbReference>
<keyword evidence="2" id="KW-1185">Reference proteome</keyword>
<evidence type="ECO:0000313" key="2">
    <source>
        <dbReference type="Proteomes" id="UP001596020"/>
    </source>
</evidence>
<sequence length="752" mass="85680">MDKVSIINRINEISKDLKSRDEYITRQELSVELSSLGIDGDSLELSRLVWDSYKKYGNSETIRDRILANDGLCSLVEDYRVTSLMEDGKINDAVIMVIDKLSASKQSLDEMQEVLETSLALNPDSGMDLLSSAWAHLKGDAGIKKVTHQATIYYEDYVSLVNQYLHTEHAIKSNIRDFLTLRAIINEIYTKYISMLKDILGDSLNEIAPEMFDFGMIKWLDVQEIIKRVELEFGKVLDQCKFLMGEISQSFKELTGRTMESVLNVGATFMRDGKSEKAYAKMVQAGINTAFAIFDHYSDARAKTNLLKADFEKMKRNLKKDQTRIKADWARLFTIFKTLNDVQIPKAKAFTECSDAVLDREFRQLMEKIYSNPAILPLKEKRDDAIERSRKSELSMSDHQSNIELYRGMIVDLNTIMSAKSPFYNEGISSMPHKPNMFVKVITFGIAKLVYNKKMAKWYPEYGPAVLEYESLRDDKADKEAKCSKHELGLTEDRREYNNAKEEIREISSEIVKGIGTSDEVKKEVLQKLNTIVRLLRLGKDIMETKIDKDLQEVVQIKDVETLPAIAPEIEGKISDMVNLIGSSVMKVSNETLSNARKEKEYINAKNQERHEAKIAMAQQEGRELTEAEKAAPSEYMNMSDFVSEEQIMGAVNSAAVLLNSYIEFAKEKSMTNQVSREYDKQLDEMSKKFRQQMAALDNKALFVQEVLKKINTSEDPEIIKTGLLQLGEFSGEDLSMDDLDALLKGDMIIEI</sequence>
<accession>A0ABV9K8P8</accession>
<gene>
    <name evidence="1" type="ORF">ACFO3G_08190</name>
</gene>
<proteinExistence type="predicted"/>
<dbReference type="EMBL" id="JBHSGO010000207">
    <property type="protein sequence ID" value="MFC4666570.1"/>
    <property type="molecule type" value="Genomic_DNA"/>
</dbReference>
<dbReference type="Proteomes" id="UP001596020">
    <property type="component" value="Unassembled WGS sequence"/>
</dbReference>
<name>A0ABV9K8P8_9PORP</name>
<reference evidence="2" key="1">
    <citation type="journal article" date="2019" name="Int. J. Syst. Evol. Microbiol.">
        <title>The Global Catalogue of Microorganisms (GCM) 10K type strain sequencing project: providing services to taxonomists for standard genome sequencing and annotation.</title>
        <authorList>
            <consortium name="The Broad Institute Genomics Platform"/>
            <consortium name="The Broad Institute Genome Sequencing Center for Infectious Disease"/>
            <person name="Wu L."/>
            <person name="Ma J."/>
        </authorList>
    </citation>
    <scope>NUCLEOTIDE SEQUENCE [LARGE SCALE GENOMIC DNA]</scope>
    <source>
        <strain evidence="2">CGMCC 4.7357</strain>
    </source>
</reference>
<evidence type="ECO:0000313" key="1">
    <source>
        <dbReference type="EMBL" id="MFC4666570.1"/>
    </source>
</evidence>